<gene>
    <name evidence="4" type="ORF">OI18_18415</name>
</gene>
<evidence type="ECO:0000259" key="2">
    <source>
        <dbReference type="Pfam" id="PF02481"/>
    </source>
</evidence>
<dbReference type="EMBL" id="JSVC01000021">
    <property type="protein sequence ID" value="KIC93228.1"/>
    <property type="molecule type" value="Genomic_DNA"/>
</dbReference>
<evidence type="ECO:0000313" key="5">
    <source>
        <dbReference type="Proteomes" id="UP000031408"/>
    </source>
</evidence>
<dbReference type="OrthoDB" id="9785707at2"/>
<sequence>MDHERVCQIALSNIKKIGPVHAKSLVGHFGSASAIFAASQYELENLEGIGSVRAGAIARFNGFSECEKTLKQAENHGLELLFLSDPEYPRLLLECNDPPTLLYCKGKADLNVPRMVAVVGTRRCSDYGRHQTEKLIRELAGEQVTIVSGMAYGIDGVAHKTALEAGLPTIGVMAHGLHTVYPPQHYSLSREMIKYNGALISEFHPGIGPEMHHFPVRNRIVAGICKAAIVVETRVDGGSMGTAKFAFDYHRDVFAFPGKVTDIKSSGCNLLINKLKASLITGADSFIEAMRWQDERLPEKQNVQLPLFSDIDPEATTIVNLLGIHGTLPIDELYLRSGLTATKVASIVLQLELTGMLKCLPGKRYRLR</sequence>
<evidence type="ECO:0000259" key="3">
    <source>
        <dbReference type="Pfam" id="PF17782"/>
    </source>
</evidence>
<comment type="similarity">
    <text evidence="1">Belongs to the DprA/Smf family.</text>
</comment>
<dbReference type="SUPFAM" id="SSF102405">
    <property type="entry name" value="MCP/YpsA-like"/>
    <property type="match status" value="1"/>
</dbReference>
<dbReference type="RefSeq" id="WP_039142668.1">
    <property type="nucleotide sequence ID" value="NZ_JSVC01000021.1"/>
</dbReference>
<dbReference type="Pfam" id="PF17782">
    <property type="entry name" value="WHD_DprA"/>
    <property type="match status" value="1"/>
</dbReference>
<dbReference type="InterPro" id="IPR041614">
    <property type="entry name" value="DprA_WH"/>
</dbReference>
<dbReference type="Pfam" id="PF02481">
    <property type="entry name" value="DNA_processg_A"/>
    <property type="match status" value="1"/>
</dbReference>
<reference evidence="4 5" key="1">
    <citation type="submission" date="2014-11" db="EMBL/GenBank/DDBJ databases">
        <title>Genome sequence of Flavihumibacter solisilvae 3-3.</title>
        <authorList>
            <person name="Zhou G."/>
            <person name="Li M."/>
            <person name="Wang G."/>
        </authorList>
    </citation>
    <scope>NUCLEOTIDE SEQUENCE [LARGE SCALE GENOMIC DNA]</scope>
    <source>
        <strain evidence="4 5">3-3</strain>
    </source>
</reference>
<dbReference type="InterPro" id="IPR036388">
    <property type="entry name" value="WH-like_DNA-bd_sf"/>
</dbReference>
<protein>
    <submittedName>
        <fullName evidence="4">Uncharacterized protein</fullName>
    </submittedName>
</protein>
<keyword evidence="5" id="KW-1185">Reference proteome</keyword>
<dbReference type="NCBIfam" id="TIGR00732">
    <property type="entry name" value="dprA"/>
    <property type="match status" value="1"/>
</dbReference>
<dbReference type="Proteomes" id="UP000031408">
    <property type="component" value="Unassembled WGS sequence"/>
</dbReference>
<dbReference type="PANTHER" id="PTHR43022:SF1">
    <property type="entry name" value="PROTEIN SMF"/>
    <property type="match status" value="1"/>
</dbReference>
<evidence type="ECO:0000313" key="4">
    <source>
        <dbReference type="EMBL" id="KIC93228.1"/>
    </source>
</evidence>
<feature type="domain" description="DprA winged helix" evidence="3">
    <location>
        <begin position="312"/>
        <end position="363"/>
    </location>
</feature>
<evidence type="ECO:0000256" key="1">
    <source>
        <dbReference type="ARBA" id="ARBA00006525"/>
    </source>
</evidence>
<organism evidence="4 5">
    <name type="scientific">Flavihumibacter solisilvae</name>
    <dbReference type="NCBI Taxonomy" id="1349421"/>
    <lineage>
        <taxon>Bacteria</taxon>
        <taxon>Pseudomonadati</taxon>
        <taxon>Bacteroidota</taxon>
        <taxon>Chitinophagia</taxon>
        <taxon>Chitinophagales</taxon>
        <taxon>Chitinophagaceae</taxon>
        <taxon>Flavihumibacter</taxon>
    </lineage>
</organism>
<dbReference type="SUPFAM" id="SSF47781">
    <property type="entry name" value="RuvA domain 2-like"/>
    <property type="match status" value="1"/>
</dbReference>
<dbReference type="InterPro" id="IPR003488">
    <property type="entry name" value="DprA"/>
</dbReference>
<dbReference type="Pfam" id="PF14520">
    <property type="entry name" value="HHH_5"/>
    <property type="match status" value="1"/>
</dbReference>
<dbReference type="Gene3D" id="1.10.10.10">
    <property type="entry name" value="Winged helix-like DNA-binding domain superfamily/Winged helix DNA-binding domain"/>
    <property type="match status" value="1"/>
</dbReference>
<comment type="caution">
    <text evidence="4">The sequence shown here is derived from an EMBL/GenBank/DDBJ whole genome shotgun (WGS) entry which is preliminary data.</text>
</comment>
<dbReference type="PANTHER" id="PTHR43022">
    <property type="entry name" value="PROTEIN SMF"/>
    <property type="match status" value="1"/>
</dbReference>
<dbReference type="STRING" id="1349421.OI18_18415"/>
<dbReference type="AlphaFoldDB" id="A0A0C1LCJ1"/>
<accession>A0A0C1LCJ1</accession>
<dbReference type="GO" id="GO:0009294">
    <property type="term" value="P:DNA-mediated transformation"/>
    <property type="evidence" value="ECO:0007669"/>
    <property type="project" value="InterPro"/>
</dbReference>
<name>A0A0C1LCJ1_9BACT</name>
<dbReference type="InterPro" id="IPR057666">
    <property type="entry name" value="DrpA_SLOG"/>
</dbReference>
<proteinExistence type="inferred from homology"/>
<dbReference type="InterPro" id="IPR010994">
    <property type="entry name" value="RuvA_2-like"/>
</dbReference>
<feature type="domain" description="Smf/DprA SLOG" evidence="2">
    <location>
        <begin position="80"/>
        <end position="290"/>
    </location>
</feature>
<dbReference type="Gene3D" id="3.40.50.450">
    <property type="match status" value="1"/>
</dbReference>